<evidence type="ECO:0000313" key="6">
    <source>
        <dbReference type="EMBL" id="QKS70620.1"/>
    </source>
</evidence>
<sequence>MKKSASKTNAEEVKKQNAQSANGQENYEFASETDAQEVRQQNQQANERKQQASSKNQQR</sequence>
<dbReference type="Pfam" id="PF04259">
    <property type="entry name" value="SASP_gamma"/>
    <property type="match status" value="1"/>
</dbReference>
<evidence type="ECO:0000256" key="1">
    <source>
        <dbReference type="ARBA" id="ARBA00006710"/>
    </source>
</evidence>
<dbReference type="Proteomes" id="UP000318138">
    <property type="component" value="Chromosome"/>
</dbReference>
<evidence type="ECO:0000256" key="3">
    <source>
        <dbReference type="ARBA" id="ARBA00022737"/>
    </source>
</evidence>
<reference evidence="7" key="1">
    <citation type="submission" date="2019-07" db="EMBL/GenBank/DDBJ databases">
        <title>Bacillus alkalisoli sp. nov. isolated from saline soil.</title>
        <authorList>
            <person name="Sun J.-Q."/>
            <person name="Xu L."/>
        </authorList>
    </citation>
    <scope>NUCLEOTIDE SEQUENCE [LARGE SCALE GENOMIC DNA]</scope>
    <source>
        <strain evidence="7">M4U3P1</strain>
    </source>
</reference>
<organism evidence="6 7">
    <name type="scientific">Paenalkalicoccus suaedae</name>
    <dbReference type="NCBI Taxonomy" id="2592382"/>
    <lineage>
        <taxon>Bacteria</taxon>
        <taxon>Bacillati</taxon>
        <taxon>Bacillota</taxon>
        <taxon>Bacilli</taxon>
        <taxon>Bacillales</taxon>
        <taxon>Bacillaceae</taxon>
        <taxon>Paenalkalicoccus</taxon>
    </lineage>
</organism>
<name>A0A859FCF3_9BACI</name>
<evidence type="ECO:0000256" key="2">
    <source>
        <dbReference type="ARBA" id="ARBA00014721"/>
    </source>
</evidence>
<keyword evidence="7" id="KW-1185">Reference proteome</keyword>
<feature type="compositionally biased region" description="Polar residues" evidence="5">
    <location>
        <begin position="16"/>
        <end position="25"/>
    </location>
</feature>
<protein>
    <recommendedName>
        <fullName evidence="2">Small, acid-soluble spore protein gamma-type</fullName>
    </recommendedName>
</protein>
<dbReference type="InterPro" id="IPR006341">
    <property type="entry name" value="Spore_gamma"/>
</dbReference>
<dbReference type="AlphaFoldDB" id="A0A859FCF3"/>
<evidence type="ECO:0000313" key="7">
    <source>
        <dbReference type="Proteomes" id="UP000318138"/>
    </source>
</evidence>
<comment type="similarity">
    <text evidence="1">Belongs to the gamma-type SASP family.</text>
</comment>
<keyword evidence="3" id="KW-0677">Repeat</keyword>
<dbReference type="GO" id="GO:0030435">
    <property type="term" value="P:sporulation resulting in formation of a cellular spore"/>
    <property type="evidence" value="ECO:0007669"/>
    <property type="project" value="UniProtKB-KW"/>
</dbReference>
<proteinExistence type="inferred from homology"/>
<dbReference type="RefSeq" id="WP_176008656.1">
    <property type="nucleotide sequence ID" value="NZ_CP041372.2"/>
</dbReference>
<gene>
    <name evidence="6" type="ORF">FLK61_28150</name>
</gene>
<feature type="region of interest" description="Disordered" evidence="5">
    <location>
        <begin position="1"/>
        <end position="59"/>
    </location>
</feature>
<dbReference type="EMBL" id="CP041372">
    <property type="protein sequence ID" value="QKS70620.1"/>
    <property type="molecule type" value="Genomic_DNA"/>
</dbReference>
<evidence type="ECO:0000256" key="4">
    <source>
        <dbReference type="ARBA" id="ARBA00022969"/>
    </source>
</evidence>
<keyword evidence="4" id="KW-0749">Sporulation</keyword>
<evidence type="ECO:0000256" key="5">
    <source>
        <dbReference type="SAM" id="MobiDB-lite"/>
    </source>
</evidence>
<accession>A0A859FCF3</accession>
<dbReference type="NCBIfam" id="TIGR01442">
    <property type="entry name" value="SASP_gamma"/>
    <property type="match status" value="1"/>
</dbReference>
<dbReference type="KEGG" id="psua:FLK61_28150"/>